<comment type="caution">
    <text evidence="1">The sequence shown here is derived from an EMBL/GenBank/DDBJ whole genome shotgun (WGS) entry which is preliminary data.</text>
</comment>
<evidence type="ECO:0008006" key="3">
    <source>
        <dbReference type="Google" id="ProtNLM"/>
    </source>
</evidence>
<evidence type="ECO:0000313" key="1">
    <source>
        <dbReference type="EMBL" id="MCQ1951516.1"/>
    </source>
</evidence>
<reference evidence="1 2" key="1">
    <citation type="submission" date="2022-07" db="EMBL/GenBank/DDBJ databases">
        <title>Novel species in genus Arthrobacter.</title>
        <authorList>
            <person name="Liu Y."/>
        </authorList>
    </citation>
    <scope>NUCLEOTIDE SEQUENCE [LARGE SCALE GENOMIC DNA]</scope>
    <source>
        <strain evidence="2">zg-Y859</strain>
    </source>
</reference>
<dbReference type="SUPFAM" id="SSF160424">
    <property type="entry name" value="BH3703-like"/>
    <property type="match status" value="1"/>
</dbReference>
<evidence type="ECO:0000313" key="2">
    <source>
        <dbReference type="Proteomes" id="UP001206924"/>
    </source>
</evidence>
<keyword evidence="2" id="KW-1185">Reference proteome</keyword>
<dbReference type="Proteomes" id="UP001206924">
    <property type="component" value="Unassembled WGS sequence"/>
</dbReference>
<gene>
    <name evidence="1" type="ORF">NNX28_16475</name>
</gene>
<accession>A0ABT1NUV7</accession>
<sequence length="150" mass="16886">MPEALGGLDLILRRSELETALAREVDGSVSAGWRSLRFEGREAGTVSEVQLFVDRNGVVKKEEPSDHSFDLVEELRKLMYRPGYGTWFSLTVKIGDQGQAETHYNYDEEAAWTFPLSDQSYVEDQQRFPRDPEHIPAWLAPKLGLGGASN</sequence>
<dbReference type="EMBL" id="JANFLP010000019">
    <property type="protein sequence ID" value="MCQ1951516.1"/>
    <property type="molecule type" value="Genomic_DNA"/>
</dbReference>
<dbReference type="RefSeq" id="WP_255866543.1">
    <property type="nucleotide sequence ID" value="NZ_CP104263.1"/>
</dbReference>
<protein>
    <recommendedName>
        <fullName evidence="3">CYTH domain-containing protein</fullName>
    </recommendedName>
</protein>
<name>A0ABT1NUV7_9MICC</name>
<dbReference type="InterPro" id="IPR036170">
    <property type="entry name" value="YezG-like_sf"/>
</dbReference>
<organism evidence="1 2">
    <name type="scientific">Arthrobacter jinronghuae</name>
    <dbReference type="NCBI Taxonomy" id="2964609"/>
    <lineage>
        <taxon>Bacteria</taxon>
        <taxon>Bacillati</taxon>
        <taxon>Actinomycetota</taxon>
        <taxon>Actinomycetes</taxon>
        <taxon>Micrococcales</taxon>
        <taxon>Micrococcaceae</taxon>
        <taxon>Arthrobacter</taxon>
    </lineage>
</organism>
<proteinExistence type="predicted"/>